<evidence type="ECO:0000256" key="5">
    <source>
        <dbReference type="ARBA" id="ARBA00022840"/>
    </source>
</evidence>
<comment type="similarity">
    <text evidence="1">Belongs to the carbohydrate kinase PfkB family.</text>
</comment>
<dbReference type="SUPFAM" id="SSF53613">
    <property type="entry name" value="Ribokinase-like"/>
    <property type="match status" value="1"/>
</dbReference>
<dbReference type="InterPro" id="IPR017583">
    <property type="entry name" value="Tagatose/fructose_Pkinase"/>
</dbReference>
<dbReference type="PROSITE" id="PS00583">
    <property type="entry name" value="PFKB_KINASES_1"/>
    <property type="match status" value="1"/>
</dbReference>
<evidence type="ECO:0000256" key="1">
    <source>
        <dbReference type="ARBA" id="ARBA00010688"/>
    </source>
</evidence>
<evidence type="ECO:0000256" key="4">
    <source>
        <dbReference type="ARBA" id="ARBA00022777"/>
    </source>
</evidence>
<evidence type="ECO:0000313" key="8">
    <source>
        <dbReference type="EMBL" id="SDY09480.1"/>
    </source>
</evidence>
<dbReference type="InterPro" id="IPR029056">
    <property type="entry name" value="Ribokinase-like"/>
</dbReference>
<protein>
    <submittedName>
        <fullName evidence="8">Tagatose 6-phosphate kinase</fullName>
    </submittedName>
</protein>
<dbReference type="CDD" id="cd01164">
    <property type="entry name" value="FruK_PfkB_like"/>
    <property type="match status" value="1"/>
</dbReference>
<dbReference type="PROSITE" id="PS00584">
    <property type="entry name" value="PFKB_KINASES_2"/>
    <property type="match status" value="1"/>
</dbReference>
<dbReference type="PANTHER" id="PTHR46566:SF5">
    <property type="entry name" value="1-PHOSPHOFRUCTOKINASE"/>
    <property type="match status" value="1"/>
</dbReference>
<keyword evidence="5" id="KW-0067">ATP-binding</keyword>
<sequence>MILTVTLNAALDITYRVDALRPQTTHRVAGVAERPGGKGVNVARVLHALGEPVLATGLAGGATGARIRRLLAGGGVREAFVPIGGESRRTLVVAAGDDEPTGFWEPGPRVTADEWDAFLGRYRELLADAGVAVLSGSLPPGVPRDAYAVLVGLAADAGVATILDADGDPAYLGVRAGPDVVKPNARELSALHGIILGRSVTVGTVDGAVDAAAAIRALGARSVVASLGPDGLLAAAGERVYRAVPAEHVAGNPTGAGDAAVAGLARGARTGQPWPERLRDAVALSAAAVAAPVAGELSLEEYERQRAAVTVTELR</sequence>
<reference evidence="9" key="1">
    <citation type="submission" date="2016-10" db="EMBL/GenBank/DDBJ databases">
        <authorList>
            <person name="Varghese N."/>
            <person name="Submissions S."/>
        </authorList>
    </citation>
    <scope>NUCLEOTIDE SEQUENCE [LARGE SCALE GENOMIC DNA]</scope>
    <source>
        <strain evidence="9">DSM 45245</strain>
    </source>
</reference>
<dbReference type="EMBL" id="FNPH01000001">
    <property type="protein sequence ID" value="SDY09480.1"/>
    <property type="molecule type" value="Genomic_DNA"/>
</dbReference>
<gene>
    <name evidence="8" type="ORF">SAMN05444365_101647</name>
</gene>
<dbReference type="GO" id="GO:0005829">
    <property type="term" value="C:cytosol"/>
    <property type="evidence" value="ECO:0007669"/>
    <property type="project" value="TreeGrafter"/>
</dbReference>
<keyword evidence="2 6" id="KW-0808">Transferase</keyword>
<dbReference type="InterPro" id="IPR002173">
    <property type="entry name" value="Carboh/pur_kinase_PfkB_CS"/>
</dbReference>
<feature type="domain" description="Carbohydrate kinase PfkB" evidence="7">
    <location>
        <begin position="10"/>
        <end position="295"/>
    </location>
</feature>
<dbReference type="PIRSF" id="PIRSF000535">
    <property type="entry name" value="1PFK/6PFK/LacC"/>
    <property type="match status" value="1"/>
</dbReference>
<dbReference type="OrthoDB" id="9801219at2"/>
<dbReference type="AlphaFoldDB" id="A0A1H3H2B1"/>
<evidence type="ECO:0000256" key="2">
    <source>
        <dbReference type="ARBA" id="ARBA00022679"/>
    </source>
</evidence>
<dbReference type="STRING" id="405436.SAMN05444365_101647"/>
<evidence type="ECO:0000259" key="7">
    <source>
        <dbReference type="Pfam" id="PF00294"/>
    </source>
</evidence>
<dbReference type="Proteomes" id="UP000242415">
    <property type="component" value="Unassembled WGS sequence"/>
</dbReference>
<organism evidence="8 9">
    <name type="scientific">Micromonospora pattaloongensis</name>
    <dbReference type="NCBI Taxonomy" id="405436"/>
    <lineage>
        <taxon>Bacteria</taxon>
        <taxon>Bacillati</taxon>
        <taxon>Actinomycetota</taxon>
        <taxon>Actinomycetes</taxon>
        <taxon>Micromonosporales</taxon>
        <taxon>Micromonosporaceae</taxon>
        <taxon>Micromonospora</taxon>
    </lineage>
</organism>
<accession>A0A1H3H2B1</accession>
<evidence type="ECO:0000256" key="6">
    <source>
        <dbReference type="PIRNR" id="PIRNR000535"/>
    </source>
</evidence>
<name>A0A1H3H2B1_9ACTN</name>
<dbReference type="Gene3D" id="3.40.1190.20">
    <property type="match status" value="1"/>
</dbReference>
<proteinExistence type="inferred from homology"/>
<dbReference type="GO" id="GO:0005524">
    <property type="term" value="F:ATP binding"/>
    <property type="evidence" value="ECO:0007669"/>
    <property type="project" value="UniProtKB-KW"/>
</dbReference>
<dbReference type="Pfam" id="PF00294">
    <property type="entry name" value="PfkB"/>
    <property type="match status" value="1"/>
</dbReference>
<keyword evidence="4 8" id="KW-0418">Kinase</keyword>
<dbReference type="GO" id="GO:0008443">
    <property type="term" value="F:phosphofructokinase activity"/>
    <property type="evidence" value="ECO:0007669"/>
    <property type="project" value="TreeGrafter"/>
</dbReference>
<keyword evidence="3" id="KW-0547">Nucleotide-binding</keyword>
<evidence type="ECO:0000313" key="9">
    <source>
        <dbReference type="Proteomes" id="UP000242415"/>
    </source>
</evidence>
<keyword evidence="9" id="KW-1185">Reference proteome</keyword>
<dbReference type="InterPro" id="IPR011611">
    <property type="entry name" value="PfkB_dom"/>
</dbReference>
<dbReference type="PANTHER" id="PTHR46566">
    <property type="entry name" value="1-PHOSPHOFRUCTOKINASE-RELATED"/>
    <property type="match status" value="1"/>
</dbReference>
<dbReference type="NCBIfam" id="TIGR03168">
    <property type="entry name" value="1-PFK"/>
    <property type="match status" value="1"/>
</dbReference>
<evidence type="ECO:0000256" key="3">
    <source>
        <dbReference type="ARBA" id="ARBA00022741"/>
    </source>
</evidence>